<dbReference type="STRING" id="595494.Tola_2447"/>
<proteinExistence type="predicted"/>
<dbReference type="eggNOG" id="ENOG502ZC0F">
    <property type="taxonomic scope" value="Bacteria"/>
</dbReference>
<dbReference type="Pfam" id="PF07511">
    <property type="entry name" value="DUF1525"/>
    <property type="match status" value="1"/>
</dbReference>
<name>C4L9T9_TOLAT</name>
<dbReference type="InterPro" id="IPR011090">
    <property type="entry name" value="Integr_conj_element_PFL4709"/>
</dbReference>
<sequence>MRIVRGGHLHHGFDYQGHSPRDAKSMHTFLAHLSRTLALPALLLVAGNVTAAEIWIVADVRHPVAGAQAADRIIQLDAAQAIEAELSARLPDDPQRAAALVQRRLNEGGQALQQRMREAYQGMTDAWSLGITSIPAVIVDQRYVVYGESDLGQALVRIERYREGQP</sequence>
<evidence type="ECO:0000313" key="2">
    <source>
        <dbReference type="Proteomes" id="UP000009073"/>
    </source>
</evidence>
<dbReference type="EMBL" id="CP001616">
    <property type="protein sequence ID" value="ACQ94042.1"/>
    <property type="molecule type" value="Genomic_DNA"/>
</dbReference>
<dbReference type="RefSeq" id="WP_015879498.1">
    <property type="nucleotide sequence ID" value="NC_012691.1"/>
</dbReference>
<accession>C4L9T9</accession>
<dbReference type="AlphaFoldDB" id="C4L9T9"/>
<evidence type="ECO:0008006" key="3">
    <source>
        <dbReference type="Google" id="ProtNLM"/>
    </source>
</evidence>
<evidence type="ECO:0000313" key="1">
    <source>
        <dbReference type="EMBL" id="ACQ94042.1"/>
    </source>
</evidence>
<organism evidence="1 2">
    <name type="scientific">Tolumonas auensis (strain DSM 9187 / NBRC 110442 / TA 4)</name>
    <dbReference type="NCBI Taxonomy" id="595494"/>
    <lineage>
        <taxon>Bacteria</taxon>
        <taxon>Pseudomonadati</taxon>
        <taxon>Pseudomonadota</taxon>
        <taxon>Gammaproteobacteria</taxon>
        <taxon>Aeromonadales</taxon>
        <taxon>Aeromonadaceae</taxon>
        <taxon>Tolumonas</taxon>
    </lineage>
</organism>
<dbReference type="Proteomes" id="UP000009073">
    <property type="component" value="Chromosome"/>
</dbReference>
<reference evidence="1 2" key="2">
    <citation type="journal article" date="2011" name="Stand. Genomic Sci.">
        <title>Complete genome sequence of Tolumonas auensis type strain (TA 4).</title>
        <authorList>
            <person name="Chertkov O."/>
            <person name="Copeland A."/>
            <person name="Lucas S."/>
            <person name="Lapidus A."/>
            <person name="Berry K.W."/>
            <person name="Detter J.C."/>
            <person name="Del Rio T.G."/>
            <person name="Hammon N."/>
            <person name="Dalin E."/>
            <person name="Tice H."/>
            <person name="Pitluck S."/>
            <person name="Richardson P."/>
            <person name="Bruce D."/>
            <person name="Goodwin L."/>
            <person name="Han C."/>
            <person name="Tapia R."/>
            <person name="Saunders E."/>
            <person name="Schmutz J."/>
            <person name="Brettin T."/>
            <person name="Larimer F."/>
            <person name="Land M."/>
            <person name="Hauser L."/>
            <person name="Spring S."/>
            <person name="Rohde M."/>
            <person name="Kyrpides N.C."/>
            <person name="Ivanova N."/>
            <person name="Goker M."/>
            <person name="Beller H.R."/>
            <person name="Klenk H.P."/>
            <person name="Woyke T."/>
        </authorList>
    </citation>
    <scope>NUCLEOTIDE SEQUENCE [LARGE SCALE GENOMIC DNA]</scope>
    <source>
        <strain evidence="2">DSM 9187 / TA4</strain>
    </source>
</reference>
<gene>
    <name evidence="1" type="ordered locus">Tola_2447</name>
</gene>
<dbReference type="NCBIfam" id="TIGR03757">
    <property type="entry name" value="conj_TIGR03757"/>
    <property type="match status" value="1"/>
</dbReference>
<keyword evidence="2" id="KW-1185">Reference proteome</keyword>
<dbReference type="HOGENOM" id="CLU_126563_0_0_6"/>
<reference evidence="2" key="1">
    <citation type="submission" date="2009-05" db="EMBL/GenBank/DDBJ databases">
        <title>Complete sequence of Tolumonas auensis DSM 9187.</title>
        <authorList>
            <consortium name="US DOE Joint Genome Institute"/>
            <person name="Lucas S."/>
            <person name="Copeland A."/>
            <person name="Lapidus A."/>
            <person name="Glavina del Rio T."/>
            <person name="Tice H."/>
            <person name="Bruce D."/>
            <person name="Goodwin L."/>
            <person name="Pitluck S."/>
            <person name="Chertkov O."/>
            <person name="Brettin T."/>
            <person name="Detter J.C."/>
            <person name="Han C."/>
            <person name="Larimer F."/>
            <person name="Land M."/>
            <person name="Hauser L."/>
            <person name="Kyrpides N."/>
            <person name="Mikhailova N."/>
            <person name="Spring S."/>
            <person name="Beller H."/>
        </authorList>
    </citation>
    <scope>NUCLEOTIDE SEQUENCE [LARGE SCALE GENOMIC DNA]</scope>
    <source>
        <strain evidence="2">DSM 9187 / TA4</strain>
    </source>
</reference>
<protein>
    <recommendedName>
        <fullName evidence="3">Integrating conjugative element protein, PFL_4709 family</fullName>
    </recommendedName>
</protein>
<dbReference type="KEGG" id="tau:Tola_2447"/>